<dbReference type="InterPro" id="IPR036404">
    <property type="entry name" value="Jacalin-like_lectin_dom_sf"/>
</dbReference>
<comment type="similarity">
    <text evidence="1">Belongs to the disease resistance NB-LRR family.</text>
</comment>
<keyword evidence="5" id="KW-0547">Nucleotide-binding</keyword>
<dbReference type="InterPro" id="IPR002182">
    <property type="entry name" value="NB-ARC"/>
</dbReference>
<dbReference type="InterPro" id="IPR041118">
    <property type="entry name" value="Rx_N"/>
</dbReference>
<feature type="domain" description="Jacalin-type lectin" evidence="9">
    <location>
        <begin position="818"/>
        <end position="898"/>
    </location>
</feature>
<organism evidence="13">
    <name type="scientific">Aegilops tauschii</name>
    <name type="common">Tausch's goatgrass</name>
    <name type="synonym">Aegilops squarrosa</name>
    <dbReference type="NCBI Taxonomy" id="37682"/>
    <lineage>
        <taxon>Eukaryota</taxon>
        <taxon>Viridiplantae</taxon>
        <taxon>Streptophyta</taxon>
        <taxon>Embryophyta</taxon>
        <taxon>Tracheophyta</taxon>
        <taxon>Spermatophyta</taxon>
        <taxon>Magnoliopsida</taxon>
        <taxon>Liliopsida</taxon>
        <taxon>Poales</taxon>
        <taxon>Poaceae</taxon>
        <taxon>BOP clade</taxon>
        <taxon>Pooideae</taxon>
        <taxon>Triticodae</taxon>
        <taxon>Triticeae</taxon>
        <taxon>Triticinae</taxon>
        <taxon>Aegilops</taxon>
    </lineage>
</organism>
<dbReference type="PRINTS" id="PR00364">
    <property type="entry name" value="DISEASERSIST"/>
</dbReference>
<dbReference type="PANTHER" id="PTHR23155:SF1210">
    <property type="entry name" value="AAA+ ATPASE DOMAIN-CONTAINING PROTEIN"/>
    <property type="match status" value="1"/>
</dbReference>
<proteinExistence type="inferred from homology"/>
<evidence type="ECO:0000256" key="2">
    <source>
        <dbReference type="ARBA" id="ARBA00022614"/>
    </source>
</evidence>
<feature type="domain" description="Disease resistance N-terminal" evidence="10">
    <location>
        <begin position="1"/>
        <end position="84"/>
    </location>
</feature>
<evidence type="ECO:0000256" key="6">
    <source>
        <dbReference type="ARBA" id="ARBA00022821"/>
    </source>
</evidence>
<dbReference type="InterPro" id="IPR032675">
    <property type="entry name" value="LRR_dom_sf"/>
</dbReference>
<dbReference type="GO" id="GO:0002758">
    <property type="term" value="P:innate immune response-activating signaling pathway"/>
    <property type="evidence" value="ECO:0007669"/>
    <property type="project" value="UniProtKB-ARBA"/>
</dbReference>
<evidence type="ECO:0000256" key="1">
    <source>
        <dbReference type="ARBA" id="ARBA00008894"/>
    </source>
</evidence>
<dbReference type="PANTHER" id="PTHR23155">
    <property type="entry name" value="DISEASE RESISTANCE PROTEIN RP"/>
    <property type="match status" value="1"/>
</dbReference>
<dbReference type="GO" id="GO:0009626">
    <property type="term" value="P:plant-type hypersensitive response"/>
    <property type="evidence" value="ECO:0007669"/>
    <property type="project" value="UniProtKB-ARBA"/>
</dbReference>
<dbReference type="Gene3D" id="3.80.10.10">
    <property type="entry name" value="Ribonuclease Inhibitor"/>
    <property type="match status" value="1"/>
</dbReference>
<feature type="domain" description="Disease resistance R13L4/SHOC-2-like LRR" evidence="12">
    <location>
        <begin position="549"/>
        <end position="742"/>
    </location>
</feature>
<keyword evidence="6" id="KW-0611">Plant defense</keyword>
<feature type="domain" description="NB-ARC" evidence="8">
    <location>
        <begin position="173"/>
        <end position="341"/>
    </location>
</feature>
<sequence length="1108" mass="125387">MDVLLPKLAELLTDEFKLHKGLKEEIASLSRELESMQAALVKISEVPVGQLDGQVKVWSREVREMSYDIEDSIDTFTVRFGAAQEPPEPLGLIKGFMDRVRSLWATALTRRQIAGEIHRIKGEVEEVSQRRKRYKLDDDLVRPSAATTIDPRLPALYEDASRLVGMERPTGDLVKWLKEGEGASKRQLKVLSIVGVGGLGKTTVANTVFHMLEGQFQCRAFVSVSLTPDVKKIFRSIIRQVSGEDCTNGEDWDVKELVDHIRNFLKDKRYLIIIDDIWDQNVWTILKVALIKSNCGSRIITTTRKVGVAESCCSDFNGRVYHLAPLSHGDSKKLFYKRIFNCEDDYPNALKEVSEKILKKCDGLPLAIITIASLLASKPTKTNELWYNVLNSIGSGHENGPSVENMRGILSLSYRDLPPHLKTCLLYLSIFPEDHMINRDKLIWGWVAEDFIHDKQRENLYKQGENYFNELINRNMLQPVDIDTHGSAKTCRVHDMVLDLITSLSAEENFVSILGGQQPLSTGNKIRRLSIQENNGEHNMLDKSMDLSHVRLLFVFRSAIDMIPSLLSFQVLRVLDLEECQHLDSCYLKDITNLLHLRYLGLGRTYITELPKEIGNLQYLQTLDLRETKIHELPSTVVQLRQLVRLYVSIGTRVPVGIGNMESLEELSKINISESPNFVKELGTLTELRVLEIWANGWDSSYEKPFLEYLSSLHKIQILSVFAADVLLDFTSEEEPGWYLHKELCRDFKGSVKRVRIDIDCDGAWVSEVEALEILIKKTTNVYAPILNISRRLEEDMLKHEDIGLANKKEENWPAKNGPWGGNGGRARDIKVAPQSLESVTIRSGSVVDSLAFSFKDGNGRHHTAGPWGSDGGSGKTIKLGPTEFVTEVSGTFGSFETASANQLLGLLRQQSCDICGFSYLLSAPPSVRLVSGGLRAMEARWISALTDGRAGKALFAVVSSRFVRVCVLLRKTRRRWLPDDGIGFSPQPPVRMVCLDHRWACGVTTLTPDAPATHNDNIKNNILGKFQESQLSFIIERKIYLYVYLEDLYTIIVVQRYNPRKDASEFLLVFHYTTITWEVEWFPIQEIPGVEHIMESYPKKDLVSEHI</sequence>
<evidence type="ECO:0000259" key="12">
    <source>
        <dbReference type="Pfam" id="PF23598"/>
    </source>
</evidence>
<dbReference type="Gene3D" id="1.10.8.430">
    <property type="entry name" value="Helical domain of apoptotic protease-activating factors"/>
    <property type="match status" value="1"/>
</dbReference>
<dbReference type="Pfam" id="PF18052">
    <property type="entry name" value="Rx_N"/>
    <property type="match status" value="1"/>
</dbReference>
<keyword evidence="2" id="KW-0433">Leucine-rich repeat</keyword>
<dbReference type="Gene3D" id="1.10.10.10">
    <property type="entry name" value="Winged helix-like DNA-binding domain superfamily/Winged helix DNA-binding domain"/>
    <property type="match status" value="1"/>
</dbReference>
<reference evidence="13" key="1">
    <citation type="submission" date="2015-06" db="UniProtKB">
        <authorList>
            <consortium name="EnsemblPlants"/>
        </authorList>
    </citation>
    <scope>IDENTIFICATION</scope>
</reference>
<dbReference type="Pfam" id="PF00931">
    <property type="entry name" value="NB-ARC"/>
    <property type="match status" value="1"/>
</dbReference>
<dbReference type="Gene3D" id="3.40.50.300">
    <property type="entry name" value="P-loop containing nucleotide triphosphate hydrolases"/>
    <property type="match status" value="1"/>
</dbReference>
<dbReference type="GO" id="GO:0042742">
    <property type="term" value="P:defense response to bacterium"/>
    <property type="evidence" value="ECO:0007669"/>
    <property type="project" value="UniProtKB-ARBA"/>
</dbReference>
<dbReference type="AlphaFoldDB" id="M8B2V9"/>
<feature type="domain" description="Disease resistance protein winged helix" evidence="11">
    <location>
        <begin position="430"/>
        <end position="501"/>
    </location>
</feature>
<evidence type="ECO:0000313" key="13">
    <source>
        <dbReference type="EnsemblPlants" id="EMT08321"/>
    </source>
</evidence>
<keyword evidence="4" id="KW-0677">Repeat</keyword>
<dbReference type="InterPro" id="IPR042197">
    <property type="entry name" value="Apaf_helical"/>
</dbReference>
<keyword evidence="3" id="KW-0430">Lectin</keyword>
<evidence type="ECO:0000259" key="9">
    <source>
        <dbReference type="Pfam" id="PF01419"/>
    </source>
</evidence>
<dbReference type="SUPFAM" id="SSF52058">
    <property type="entry name" value="L domain-like"/>
    <property type="match status" value="1"/>
</dbReference>
<evidence type="ECO:0000256" key="3">
    <source>
        <dbReference type="ARBA" id="ARBA00022734"/>
    </source>
</evidence>
<protein>
    <submittedName>
        <fullName evidence="13">Disease resistance protein RPM1</fullName>
    </submittedName>
</protein>
<name>M8B2V9_AEGTA</name>
<dbReference type="EnsemblPlants" id="EMT08321">
    <property type="protein sequence ID" value="EMT08321"/>
    <property type="gene ID" value="F775_05820"/>
</dbReference>
<dbReference type="Pfam" id="PF01419">
    <property type="entry name" value="Jacalin"/>
    <property type="match status" value="1"/>
</dbReference>
<dbReference type="FunFam" id="3.40.50.300:FF:001091">
    <property type="entry name" value="Probable disease resistance protein At1g61300"/>
    <property type="match status" value="1"/>
</dbReference>
<evidence type="ECO:0000256" key="5">
    <source>
        <dbReference type="ARBA" id="ARBA00022741"/>
    </source>
</evidence>
<dbReference type="FunFam" id="1.10.10.10:FF:000322">
    <property type="entry name" value="Probable disease resistance protein At1g63360"/>
    <property type="match status" value="1"/>
</dbReference>
<dbReference type="SUPFAM" id="SSF51101">
    <property type="entry name" value="Mannose-binding lectins"/>
    <property type="match status" value="1"/>
</dbReference>
<dbReference type="InterPro" id="IPR027417">
    <property type="entry name" value="P-loop_NTPase"/>
</dbReference>
<dbReference type="InterPro" id="IPR044974">
    <property type="entry name" value="Disease_R_plants"/>
</dbReference>
<evidence type="ECO:0000256" key="7">
    <source>
        <dbReference type="ARBA" id="ARBA00023054"/>
    </source>
</evidence>
<accession>M8B2V9</accession>
<evidence type="ECO:0000256" key="4">
    <source>
        <dbReference type="ARBA" id="ARBA00022737"/>
    </source>
</evidence>
<dbReference type="InterPro" id="IPR058922">
    <property type="entry name" value="WHD_DRP"/>
</dbReference>
<evidence type="ECO:0000259" key="8">
    <source>
        <dbReference type="Pfam" id="PF00931"/>
    </source>
</evidence>
<dbReference type="SUPFAM" id="SSF52540">
    <property type="entry name" value="P-loop containing nucleoside triphosphate hydrolases"/>
    <property type="match status" value="1"/>
</dbReference>
<evidence type="ECO:0000259" key="11">
    <source>
        <dbReference type="Pfam" id="PF23559"/>
    </source>
</evidence>
<dbReference type="InterPro" id="IPR055414">
    <property type="entry name" value="LRR_R13L4/SHOC2-like"/>
</dbReference>
<dbReference type="Gene3D" id="2.100.10.30">
    <property type="entry name" value="Jacalin-like lectin domain"/>
    <property type="match status" value="1"/>
</dbReference>
<dbReference type="InterPro" id="IPR036388">
    <property type="entry name" value="WH-like_DNA-bd_sf"/>
</dbReference>
<dbReference type="GO" id="GO:0043531">
    <property type="term" value="F:ADP binding"/>
    <property type="evidence" value="ECO:0007669"/>
    <property type="project" value="InterPro"/>
</dbReference>
<dbReference type="Gene3D" id="1.20.5.4130">
    <property type="match status" value="1"/>
</dbReference>
<dbReference type="CDD" id="cd14798">
    <property type="entry name" value="RX-CC_like"/>
    <property type="match status" value="1"/>
</dbReference>
<dbReference type="InterPro" id="IPR001229">
    <property type="entry name" value="Jacalin-like_lectin_dom"/>
</dbReference>
<dbReference type="Pfam" id="PF23559">
    <property type="entry name" value="WHD_DRP"/>
    <property type="match status" value="1"/>
</dbReference>
<evidence type="ECO:0000259" key="10">
    <source>
        <dbReference type="Pfam" id="PF18052"/>
    </source>
</evidence>
<keyword evidence="7" id="KW-0175">Coiled coil</keyword>
<dbReference type="InterPro" id="IPR038005">
    <property type="entry name" value="RX-like_CC"/>
</dbReference>
<dbReference type="GO" id="GO:0030246">
    <property type="term" value="F:carbohydrate binding"/>
    <property type="evidence" value="ECO:0007669"/>
    <property type="project" value="UniProtKB-KW"/>
</dbReference>
<dbReference type="Pfam" id="PF23598">
    <property type="entry name" value="LRR_14"/>
    <property type="match status" value="1"/>
</dbReference>